<gene>
    <name evidence="1" type="ORF">CWS72_24850</name>
</gene>
<protein>
    <submittedName>
        <fullName evidence="1">Uncharacterized protein</fullName>
    </submittedName>
</protein>
<dbReference type="AlphaFoldDB" id="A0A2N3PN56"/>
<accession>A0A2N3PN56</accession>
<sequence>MAPDEALTPSGTHRAEWDAQATEVAARCDAPSTRPETIIANSKATPAMVTTRREARRRDGEPELFFLEPNMSCILNRFKPREIRGGEQE</sequence>
<proteinExistence type="predicted"/>
<dbReference type="Proteomes" id="UP000233293">
    <property type="component" value="Unassembled WGS sequence"/>
</dbReference>
<comment type="caution">
    <text evidence="1">The sequence shown here is derived from an EMBL/GenBank/DDBJ whole genome shotgun (WGS) entry which is preliminary data.</text>
</comment>
<evidence type="ECO:0000313" key="1">
    <source>
        <dbReference type="EMBL" id="PKU21820.1"/>
    </source>
</evidence>
<keyword evidence="2" id="KW-1185">Reference proteome</keyword>
<dbReference type="EMBL" id="PIUM01000043">
    <property type="protein sequence ID" value="PKU21820.1"/>
    <property type="molecule type" value="Genomic_DNA"/>
</dbReference>
<evidence type="ECO:0000313" key="2">
    <source>
        <dbReference type="Proteomes" id="UP000233293"/>
    </source>
</evidence>
<organism evidence="1 2">
    <name type="scientific">Telmatospirillum siberiense</name>
    <dbReference type="NCBI Taxonomy" id="382514"/>
    <lineage>
        <taxon>Bacteria</taxon>
        <taxon>Pseudomonadati</taxon>
        <taxon>Pseudomonadota</taxon>
        <taxon>Alphaproteobacteria</taxon>
        <taxon>Rhodospirillales</taxon>
        <taxon>Rhodospirillaceae</taxon>
        <taxon>Telmatospirillum</taxon>
    </lineage>
</organism>
<reference evidence="2" key="1">
    <citation type="submission" date="2017-12" db="EMBL/GenBank/DDBJ databases">
        <title>Draft genome sequence of Telmatospirillum siberiense 26-4b1T, an acidotolerant peatland alphaproteobacterium potentially involved in sulfur cycling.</title>
        <authorList>
            <person name="Hausmann B."/>
            <person name="Pjevac P."/>
            <person name="Schreck K."/>
            <person name="Herbold C.W."/>
            <person name="Daims H."/>
            <person name="Wagner M."/>
            <person name="Pester M."/>
            <person name="Loy A."/>
        </authorList>
    </citation>
    <scope>NUCLEOTIDE SEQUENCE [LARGE SCALE GENOMIC DNA]</scope>
    <source>
        <strain evidence="2">26-4b1</strain>
    </source>
</reference>
<name>A0A2N3PN56_9PROT</name>